<evidence type="ECO:0000313" key="4">
    <source>
        <dbReference type="Proteomes" id="UP000237968"/>
    </source>
</evidence>
<dbReference type="InterPro" id="IPR052179">
    <property type="entry name" value="DD-CPase-like"/>
</dbReference>
<accession>A0A2S9YF10</accession>
<keyword evidence="4" id="KW-1185">Reference proteome</keyword>
<dbReference type="GO" id="GO:0006508">
    <property type="term" value="P:proteolysis"/>
    <property type="evidence" value="ECO:0007669"/>
    <property type="project" value="InterPro"/>
</dbReference>
<dbReference type="Gene3D" id="3.30.1380.10">
    <property type="match status" value="1"/>
</dbReference>
<dbReference type="SUPFAM" id="SSF55166">
    <property type="entry name" value="Hedgehog/DD-peptidase"/>
    <property type="match status" value="1"/>
</dbReference>
<evidence type="ECO:0000313" key="3">
    <source>
        <dbReference type="EMBL" id="PRQ03611.1"/>
    </source>
</evidence>
<keyword evidence="3" id="KW-0121">Carboxypeptidase</keyword>
<keyword evidence="3" id="KW-0645">Protease</keyword>
<comment type="caution">
    <text evidence="3">The sequence shown here is derived from an EMBL/GenBank/DDBJ whole genome shotgun (WGS) entry which is preliminary data.</text>
</comment>
<dbReference type="GO" id="GO:0004180">
    <property type="term" value="F:carboxypeptidase activity"/>
    <property type="evidence" value="ECO:0007669"/>
    <property type="project" value="UniProtKB-KW"/>
</dbReference>
<evidence type="ECO:0000256" key="1">
    <source>
        <dbReference type="SAM" id="MobiDB-lite"/>
    </source>
</evidence>
<feature type="compositionally biased region" description="Acidic residues" evidence="1">
    <location>
        <begin position="168"/>
        <end position="198"/>
    </location>
</feature>
<dbReference type="Pfam" id="PF02557">
    <property type="entry name" value="VanY"/>
    <property type="match status" value="1"/>
</dbReference>
<dbReference type="InterPro" id="IPR009045">
    <property type="entry name" value="Zn_M74/Hedgehog-like"/>
</dbReference>
<keyword evidence="3" id="KW-0378">Hydrolase</keyword>
<sequence>MTLAAVSYEEKRVRVKNYGVLGGKSPLLVDVPGTGGKARRLHVLAAAGLAEITWAVGRNLGIRLQIASGWRRHRWTSREHYETFVTEKYGSVRAGRKWLAYDSPHETGLAIDIGVGGLVPNRKTRDEQRETPLHKWLVDNAHRFGWHPYKAEPWHWEFPISKRAWESGEADDEAIEVDAGDDDGDGDDPCVEDEFEEV</sequence>
<dbReference type="Proteomes" id="UP000237968">
    <property type="component" value="Unassembled WGS sequence"/>
</dbReference>
<name>A0A2S9YF10_9BACT</name>
<dbReference type="OrthoDB" id="9792074at2"/>
<organism evidence="3 4">
    <name type="scientific">Enhygromyxa salina</name>
    <dbReference type="NCBI Taxonomy" id="215803"/>
    <lineage>
        <taxon>Bacteria</taxon>
        <taxon>Pseudomonadati</taxon>
        <taxon>Myxococcota</taxon>
        <taxon>Polyangia</taxon>
        <taxon>Nannocystales</taxon>
        <taxon>Nannocystaceae</taxon>
        <taxon>Enhygromyxa</taxon>
    </lineage>
</organism>
<dbReference type="PANTHER" id="PTHR34385">
    <property type="entry name" value="D-ALANYL-D-ALANINE CARBOXYPEPTIDASE"/>
    <property type="match status" value="1"/>
</dbReference>
<dbReference type="PANTHER" id="PTHR34385:SF1">
    <property type="entry name" value="PEPTIDOGLYCAN L-ALANYL-D-GLUTAMATE ENDOPEPTIDASE CWLK"/>
    <property type="match status" value="1"/>
</dbReference>
<dbReference type="AlphaFoldDB" id="A0A2S9YF10"/>
<protein>
    <submittedName>
        <fullName evidence="3">D-alanyl-D-alanine carboxypeptidase</fullName>
    </submittedName>
</protein>
<reference evidence="3 4" key="1">
    <citation type="submission" date="2018-03" db="EMBL/GenBank/DDBJ databases">
        <title>Draft Genome Sequences of the Obligatory Marine Myxobacteria Enhygromyxa salina SWB005.</title>
        <authorList>
            <person name="Poehlein A."/>
            <person name="Moghaddam J.A."/>
            <person name="Harms H."/>
            <person name="Alanjari M."/>
            <person name="Koenig G.M."/>
            <person name="Daniel R."/>
            <person name="Schaeberle T.F."/>
        </authorList>
    </citation>
    <scope>NUCLEOTIDE SEQUENCE [LARGE SCALE GENOMIC DNA]</scope>
    <source>
        <strain evidence="3 4">SWB005</strain>
    </source>
</reference>
<gene>
    <name evidence="3" type="ORF">ENSA5_14140</name>
</gene>
<feature type="domain" description="D-alanyl-D-alanine carboxypeptidase-like core" evidence="2">
    <location>
        <begin position="58"/>
        <end position="158"/>
    </location>
</feature>
<feature type="region of interest" description="Disordered" evidence="1">
    <location>
        <begin position="167"/>
        <end position="198"/>
    </location>
</feature>
<dbReference type="InterPro" id="IPR003709">
    <property type="entry name" value="VanY-like_core_dom"/>
</dbReference>
<proteinExistence type="predicted"/>
<evidence type="ECO:0000259" key="2">
    <source>
        <dbReference type="Pfam" id="PF02557"/>
    </source>
</evidence>
<dbReference type="EMBL" id="PVNK01000074">
    <property type="protein sequence ID" value="PRQ03611.1"/>
    <property type="molecule type" value="Genomic_DNA"/>
</dbReference>